<evidence type="ECO:0000313" key="3">
    <source>
        <dbReference type="Proteomes" id="UP001295423"/>
    </source>
</evidence>
<feature type="compositionally biased region" description="Polar residues" evidence="1">
    <location>
        <begin position="118"/>
        <end position="128"/>
    </location>
</feature>
<feature type="compositionally biased region" description="Basic and acidic residues" evidence="1">
    <location>
        <begin position="97"/>
        <end position="112"/>
    </location>
</feature>
<dbReference type="Proteomes" id="UP001295423">
    <property type="component" value="Unassembled WGS sequence"/>
</dbReference>
<protein>
    <submittedName>
        <fullName evidence="2">Uncharacterized protein</fullName>
    </submittedName>
</protein>
<proteinExistence type="predicted"/>
<dbReference type="AlphaFoldDB" id="A0AAD2CVQ7"/>
<gene>
    <name evidence="2" type="ORF">CYCCA115_LOCUS10483</name>
</gene>
<name>A0AAD2CVQ7_9STRA</name>
<dbReference type="EMBL" id="CAKOGP040001668">
    <property type="protein sequence ID" value="CAJ1946342.1"/>
    <property type="molecule type" value="Genomic_DNA"/>
</dbReference>
<feature type="region of interest" description="Disordered" evidence="1">
    <location>
        <begin position="97"/>
        <end position="140"/>
    </location>
</feature>
<reference evidence="2" key="1">
    <citation type="submission" date="2023-08" db="EMBL/GenBank/DDBJ databases">
        <authorList>
            <person name="Audoor S."/>
            <person name="Bilcke G."/>
        </authorList>
    </citation>
    <scope>NUCLEOTIDE SEQUENCE</scope>
</reference>
<evidence type="ECO:0000313" key="2">
    <source>
        <dbReference type="EMBL" id="CAJ1946342.1"/>
    </source>
</evidence>
<comment type="caution">
    <text evidence="2">The sequence shown here is derived from an EMBL/GenBank/DDBJ whole genome shotgun (WGS) entry which is preliminary data.</text>
</comment>
<organism evidence="2 3">
    <name type="scientific">Cylindrotheca closterium</name>
    <dbReference type="NCBI Taxonomy" id="2856"/>
    <lineage>
        <taxon>Eukaryota</taxon>
        <taxon>Sar</taxon>
        <taxon>Stramenopiles</taxon>
        <taxon>Ochrophyta</taxon>
        <taxon>Bacillariophyta</taxon>
        <taxon>Bacillariophyceae</taxon>
        <taxon>Bacillariophycidae</taxon>
        <taxon>Bacillariales</taxon>
        <taxon>Bacillariaceae</taxon>
        <taxon>Cylindrotheca</taxon>
    </lineage>
</organism>
<accession>A0AAD2CVQ7</accession>
<evidence type="ECO:0000256" key="1">
    <source>
        <dbReference type="SAM" id="MobiDB-lite"/>
    </source>
</evidence>
<sequence>MGTQRSDKTSGDGDSSWRDTLYVWDGIMVEVGWDLVKNKEETQKSDEIPLNWKGAWVPCENCADAKKAEAPKRVGGALDVESAHHFEVSGSAKPIVKDTKKVADAEDENKTSDDEENCSTAIPHQATFTGGDGWDMGEGSDTKKYKDEVHELLLSNIKWMGNMRDQRDNLVFAKGTNEFGPFISAGWMRPGCRLTLARRYLDESDARVKWTLDDLKNNVISGIFDKDSGDVCTPPWKCDALHSDVQQPGKRKKVD</sequence>
<keyword evidence="3" id="KW-1185">Reference proteome</keyword>